<keyword evidence="1" id="KW-0862">Zinc</keyword>
<evidence type="ECO:0000313" key="5">
    <source>
        <dbReference type="Proteomes" id="UP001642484"/>
    </source>
</evidence>
<accession>A0ABP0HXT6</accession>
<feature type="domain" description="C3H1-type" evidence="3">
    <location>
        <begin position="104"/>
        <end position="127"/>
    </location>
</feature>
<organism evidence="4 5">
    <name type="scientific">Durusdinium trenchii</name>
    <dbReference type="NCBI Taxonomy" id="1381693"/>
    <lineage>
        <taxon>Eukaryota</taxon>
        <taxon>Sar</taxon>
        <taxon>Alveolata</taxon>
        <taxon>Dinophyceae</taxon>
        <taxon>Suessiales</taxon>
        <taxon>Symbiodiniaceae</taxon>
        <taxon>Durusdinium</taxon>
    </lineage>
</organism>
<evidence type="ECO:0000256" key="2">
    <source>
        <dbReference type="SAM" id="MobiDB-lite"/>
    </source>
</evidence>
<protein>
    <recommendedName>
        <fullName evidence="3">C3H1-type domain-containing protein</fullName>
    </recommendedName>
</protein>
<keyword evidence="1" id="KW-0479">Metal-binding</keyword>
<proteinExistence type="predicted"/>
<comment type="caution">
    <text evidence="4">The sequence shown here is derived from an EMBL/GenBank/DDBJ whole genome shotgun (WGS) entry which is preliminary data.</text>
</comment>
<feature type="zinc finger region" description="C3H1-type" evidence="1">
    <location>
        <begin position="104"/>
        <end position="127"/>
    </location>
</feature>
<dbReference type="InterPro" id="IPR000571">
    <property type="entry name" value="Znf_CCCH"/>
</dbReference>
<evidence type="ECO:0000259" key="3">
    <source>
        <dbReference type="PROSITE" id="PS50103"/>
    </source>
</evidence>
<dbReference type="Proteomes" id="UP001642484">
    <property type="component" value="Unassembled WGS sequence"/>
</dbReference>
<name>A0ABP0HXT6_9DINO</name>
<reference evidence="4 5" key="1">
    <citation type="submission" date="2024-02" db="EMBL/GenBank/DDBJ databases">
        <authorList>
            <person name="Chen Y."/>
            <person name="Shah S."/>
            <person name="Dougan E. K."/>
            <person name="Thang M."/>
            <person name="Chan C."/>
        </authorList>
    </citation>
    <scope>NUCLEOTIDE SEQUENCE [LARGE SCALE GENOMIC DNA]</scope>
</reference>
<feature type="region of interest" description="Disordered" evidence="2">
    <location>
        <begin position="1"/>
        <end position="25"/>
    </location>
</feature>
<sequence length="194" mass="21510">MQSDHVGEQSEYEEDATSVTSVSSGTKLIQSVKASLEAESDSGSDQPNERPAVLLQAAPAAQAATLHAMAVPRMSFAAWLKKRRKPPKRFPFPQGRHAQGTCAPCVFHATRGCARGRRCRYCHHDHSPVWVQDRPRSSTREMIKKRLPLLLQSENLDQAEAEANAMACRHHFARQVLENLLALQTSPNLDGHPN</sequence>
<gene>
    <name evidence="4" type="ORF">CCMP2556_LOCUS3438</name>
</gene>
<keyword evidence="5" id="KW-1185">Reference proteome</keyword>
<keyword evidence="1" id="KW-0863">Zinc-finger</keyword>
<evidence type="ECO:0000313" key="4">
    <source>
        <dbReference type="EMBL" id="CAK8993919.1"/>
    </source>
</evidence>
<dbReference type="PROSITE" id="PS50103">
    <property type="entry name" value="ZF_C3H1"/>
    <property type="match status" value="1"/>
</dbReference>
<evidence type="ECO:0000256" key="1">
    <source>
        <dbReference type="PROSITE-ProRule" id="PRU00723"/>
    </source>
</evidence>
<dbReference type="EMBL" id="CAXAMN010001337">
    <property type="protein sequence ID" value="CAK8993919.1"/>
    <property type="molecule type" value="Genomic_DNA"/>
</dbReference>